<keyword evidence="6" id="KW-0997">Cell inner membrane</keyword>
<feature type="transmembrane region" description="Helical" evidence="12">
    <location>
        <begin position="179"/>
        <end position="202"/>
    </location>
</feature>
<keyword evidence="8 12" id="KW-1133">Transmembrane helix</keyword>
<evidence type="ECO:0000256" key="12">
    <source>
        <dbReference type="SAM" id="Phobius"/>
    </source>
</evidence>
<accession>A0A1G1KVK8</accession>
<dbReference type="GO" id="GO:0009306">
    <property type="term" value="P:protein secretion"/>
    <property type="evidence" value="ECO:0007669"/>
    <property type="project" value="InterPro"/>
</dbReference>
<feature type="transmembrane region" description="Helical" evidence="12">
    <location>
        <begin position="386"/>
        <end position="407"/>
    </location>
</feature>
<dbReference type="InterPro" id="IPR001992">
    <property type="entry name" value="T2SS_GspF/T4SS_PilC_CS"/>
</dbReference>
<dbReference type="PRINTS" id="PR00812">
    <property type="entry name" value="BCTERIALGSPF"/>
</dbReference>
<evidence type="ECO:0000259" key="13">
    <source>
        <dbReference type="Pfam" id="PF00482"/>
    </source>
</evidence>
<dbReference type="AlphaFoldDB" id="A0A1G1KVK8"/>
<gene>
    <name evidence="14" type="ORF">A3G33_02840</name>
</gene>
<dbReference type="Pfam" id="PF00482">
    <property type="entry name" value="T2SSF"/>
    <property type="match status" value="2"/>
</dbReference>
<evidence type="ECO:0000256" key="5">
    <source>
        <dbReference type="ARBA" id="ARBA00022475"/>
    </source>
</evidence>
<dbReference type="InterPro" id="IPR003004">
    <property type="entry name" value="GspF/PilC"/>
</dbReference>
<feature type="domain" description="Type II secretion system protein GspF" evidence="13">
    <location>
        <begin position="284"/>
        <end position="405"/>
    </location>
</feature>
<comment type="caution">
    <text evidence="14">The sequence shown here is derived from an EMBL/GenBank/DDBJ whole genome shotgun (WGS) entry which is preliminary data.</text>
</comment>
<keyword evidence="5" id="KW-1003">Cell membrane</keyword>
<reference evidence="14 15" key="1">
    <citation type="journal article" date="2016" name="Nat. Commun.">
        <title>Thousands of microbial genomes shed light on interconnected biogeochemical processes in an aquifer system.</title>
        <authorList>
            <person name="Anantharaman K."/>
            <person name="Brown C.T."/>
            <person name="Hug L.A."/>
            <person name="Sharon I."/>
            <person name="Castelle C.J."/>
            <person name="Probst A.J."/>
            <person name="Thomas B.C."/>
            <person name="Singh A."/>
            <person name="Wilkins M.J."/>
            <person name="Karaoz U."/>
            <person name="Brodie E.L."/>
            <person name="Williams K.H."/>
            <person name="Hubbard S.S."/>
            <person name="Banfield J.F."/>
        </authorList>
    </citation>
    <scope>NUCLEOTIDE SEQUENCE [LARGE SCALE GENOMIC DNA]</scope>
</reference>
<evidence type="ECO:0000256" key="8">
    <source>
        <dbReference type="ARBA" id="ARBA00022989"/>
    </source>
</evidence>
<dbReference type="InterPro" id="IPR042094">
    <property type="entry name" value="T2SS_GspF_sf"/>
</dbReference>
<evidence type="ECO:0000256" key="2">
    <source>
        <dbReference type="ARBA" id="ARBA00004429"/>
    </source>
</evidence>
<comment type="similarity">
    <text evidence="3 11">Belongs to the GSP F family.</text>
</comment>
<comment type="subcellular location">
    <subcellularLocation>
        <location evidence="2">Cell inner membrane</location>
        <topology evidence="2">Multi-pass membrane protein</topology>
    </subcellularLocation>
    <subcellularLocation>
        <location evidence="11">Cell membrane</location>
        <topology evidence="11">Multi-pass membrane protein</topology>
    </subcellularLocation>
</comment>
<evidence type="ECO:0000256" key="9">
    <source>
        <dbReference type="ARBA" id="ARBA00023136"/>
    </source>
</evidence>
<evidence type="ECO:0000256" key="11">
    <source>
        <dbReference type="RuleBase" id="RU003923"/>
    </source>
</evidence>
<dbReference type="FunFam" id="1.20.81.30:FF:000001">
    <property type="entry name" value="Type II secretion system protein F"/>
    <property type="match status" value="1"/>
</dbReference>
<dbReference type="EMBL" id="MHFR01000045">
    <property type="protein sequence ID" value="OGW96915.1"/>
    <property type="molecule type" value="Genomic_DNA"/>
</dbReference>
<feature type="domain" description="Type II secretion system protein GspF" evidence="13">
    <location>
        <begin position="80"/>
        <end position="203"/>
    </location>
</feature>
<proteinExistence type="inferred from homology"/>
<dbReference type="InterPro" id="IPR018076">
    <property type="entry name" value="T2SS_GspF_dom"/>
</dbReference>
<keyword evidence="9 12" id="KW-0472">Membrane</keyword>
<dbReference type="Gene3D" id="1.20.81.30">
    <property type="entry name" value="Type II secretion system (T2SS), domain F"/>
    <property type="match status" value="2"/>
</dbReference>
<dbReference type="GO" id="GO:0005886">
    <property type="term" value="C:plasma membrane"/>
    <property type="evidence" value="ECO:0007669"/>
    <property type="project" value="UniProtKB-SubCell"/>
</dbReference>
<evidence type="ECO:0000256" key="4">
    <source>
        <dbReference type="ARBA" id="ARBA00022448"/>
    </source>
</evidence>
<protein>
    <recommendedName>
        <fullName evidence="10">General secretion pathway protein F</fullName>
    </recommendedName>
</protein>
<dbReference type="PANTHER" id="PTHR30012">
    <property type="entry name" value="GENERAL SECRETION PATHWAY PROTEIN"/>
    <property type="match status" value="1"/>
</dbReference>
<feature type="transmembrane region" description="Helical" evidence="12">
    <location>
        <begin position="232"/>
        <end position="249"/>
    </location>
</feature>
<dbReference type="PANTHER" id="PTHR30012:SF0">
    <property type="entry name" value="TYPE II SECRETION SYSTEM PROTEIN F-RELATED"/>
    <property type="match status" value="1"/>
</dbReference>
<keyword evidence="4 11" id="KW-0813">Transport</keyword>
<dbReference type="Proteomes" id="UP000178187">
    <property type="component" value="Unassembled WGS sequence"/>
</dbReference>
<name>A0A1G1KVK8_9BACT</name>
<evidence type="ECO:0000256" key="1">
    <source>
        <dbReference type="ARBA" id="ARBA00002684"/>
    </source>
</evidence>
<comment type="function">
    <text evidence="1">Component of the type II secretion system inner membrane complex required for the energy-dependent secretion of extracellular factors such as proteases and toxins from the periplasm.</text>
</comment>
<organism evidence="14 15">
    <name type="scientific">Candidatus Danuiimicrobium aquiferis</name>
    <dbReference type="NCBI Taxonomy" id="1801832"/>
    <lineage>
        <taxon>Bacteria</taxon>
        <taxon>Pseudomonadati</taxon>
        <taxon>Candidatus Omnitrophota</taxon>
        <taxon>Candidatus Danuiimicrobium</taxon>
    </lineage>
</organism>
<evidence type="ECO:0000256" key="10">
    <source>
        <dbReference type="ARBA" id="ARBA00030750"/>
    </source>
</evidence>
<sequence length="414" mass="45565">MKTFSYTAKKGPIELRTGAVQAESVDQAIDLISNMGLVPVTVDESLTSGGANDRMTQAIKEPPRLTISKKAVKSRDLIMFYEQLARLVKSGIPILKAIGIASDQTGNPAFQKILNQIQNEVQQGKELSSALADHPGVFSMFDISMIKAGESVGKLEEALTRIAAYRDEQEKIKSKVRAALAYPAFMLAVGVGTVVFMIAYVIPQFSRFFADLGQNLPLLTRLLIQFSKWGQTWFPVITLIFICLFFLCGKFRKTAKGKLFFDELVLKIPLIGKIILKTEIEKLSRTLEMLIRSGLPLLTAISVALLVIDNEVLRAGLGKCKQIVEDGGGLGEGLRQSNLFPSFVFNMVQVGEESGNLEDAFTNVAEWYERDINESIRVMMTLIEPALILVIGLMIGVIVMAVLLPVFSINTLAQ</sequence>
<evidence type="ECO:0000313" key="15">
    <source>
        <dbReference type="Proteomes" id="UP000178187"/>
    </source>
</evidence>
<dbReference type="PROSITE" id="PS00874">
    <property type="entry name" value="T2SP_F"/>
    <property type="match status" value="1"/>
</dbReference>
<evidence type="ECO:0000256" key="6">
    <source>
        <dbReference type="ARBA" id="ARBA00022519"/>
    </source>
</evidence>
<evidence type="ECO:0000313" key="14">
    <source>
        <dbReference type="EMBL" id="OGW96915.1"/>
    </source>
</evidence>
<evidence type="ECO:0000256" key="3">
    <source>
        <dbReference type="ARBA" id="ARBA00005745"/>
    </source>
</evidence>
<keyword evidence="7 11" id="KW-0812">Transmembrane</keyword>
<evidence type="ECO:0000256" key="7">
    <source>
        <dbReference type="ARBA" id="ARBA00022692"/>
    </source>
</evidence>